<evidence type="ECO:0000256" key="1">
    <source>
        <dbReference type="ARBA" id="ARBA00004651"/>
    </source>
</evidence>
<feature type="domain" description="ABC transporter" evidence="8">
    <location>
        <begin position="371"/>
        <end position="604"/>
    </location>
</feature>
<dbReference type="SUPFAM" id="SSF52540">
    <property type="entry name" value="P-loop containing nucleoside triphosphate hydrolases"/>
    <property type="match status" value="1"/>
</dbReference>
<proteinExistence type="predicted"/>
<keyword evidence="6 7" id="KW-0472">Membrane</keyword>
<dbReference type="Gene3D" id="1.20.1560.10">
    <property type="entry name" value="ABC transporter type 1, transmembrane domain"/>
    <property type="match status" value="1"/>
</dbReference>
<dbReference type="PANTHER" id="PTHR43394">
    <property type="entry name" value="ATP-DEPENDENT PERMEASE MDL1, MITOCHONDRIAL"/>
    <property type="match status" value="1"/>
</dbReference>
<dbReference type="EMBL" id="DXCC01000027">
    <property type="protein sequence ID" value="HIZ15685.1"/>
    <property type="molecule type" value="Genomic_DNA"/>
</dbReference>
<evidence type="ECO:0000256" key="5">
    <source>
        <dbReference type="ARBA" id="ARBA00022989"/>
    </source>
</evidence>
<keyword evidence="5 7" id="KW-1133">Transmembrane helix</keyword>
<keyword evidence="3" id="KW-0547">Nucleotide-binding</keyword>
<evidence type="ECO:0000256" key="7">
    <source>
        <dbReference type="SAM" id="Phobius"/>
    </source>
</evidence>
<evidence type="ECO:0000259" key="8">
    <source>
        <dbReference type="PROSITE" id="PS50893"/>
    </source>
</evidence>
<dbReference type="InterPro" id="IPR027417">
    <property type="entry name" value="P-loop_NTPase"/>
</dbReference>
<dbReference type="PANTHER" id="PTHR43394:SF1">
    <property type="entry name" value="ATP-BINDING CASSETTE SUB-FAMILY B MEMBER 10, MITOCHONDRIAL"/>
    <property type="match status" value="1"/>
</dbReference>
<dbReference type="SMART" id="SM00382">
    <property type="entry name" value="AAA"/>
    <property type="match status" value="1"/>
</dbReference>
<dbReference type="CDD" id="cd18552">
    <property type="entry name" value="ABC_6TM_MsbA_like"/>
    <property type="match status" value="1"/>
</dbReference>
<dbReference type="GO" id="GO:0016887">
    <property type="term" value="F:ATP hydrolysis activity"/>
    <property type="evidence" value="ECO:0007669"/>
    <property type="project" value="InterPro"/>
</dbReference>
<evidence type="ECO:0000256" key="4">
    <source>
        <dbReference type="ARBA" id="ARBA00022840"/>
    </source>
</evidence>
<dbReference type="Pfam" id="PF00005">
    <property type="entry name" value="ABC_tran"/>
    <property type="match status" value="1"/>
</dbReference>
<evidence type="ECO:0000256" key="3">
    <source>
        <dbReference type="ARBA" id="ARBA00022741"/>
    </source>
</evidence>
<evidence type="ECO:0000256" key="6">
    <source>
        <dbReference type="ARBA" id="ARBA00023136"/>
    </source>
</evidence>
<feature type="transmembrane region" description="Helical" evidence="7">
    <location>
        <begin position="21"/>
        <end position="43"/>
    </location>
</feature>
<dbReference type="GO" id="GO:0015421">
    <property type="term" value="F:ABC-type oligopeptide transporter activity"/>
    <property type="evidence" value="ECO:0007669"/>
    <property type="project" value="TreeGrafter"/>
</dbReference>
<keyword evidence="2 7" id="KW-0812">Transmembrane</keyword>
<feature type="domain" description="ABC transmembrane type-1" evidence="9">
    <location>
        <begin position="22"/>
        <end position="337"/>
    </location>
</feature>
<dbReference type="Pfam" id="PF00664">
    <property type="entry name" value="ABC_membrane"/>
    <property type="match status" value="1"/>
</dbReference>
<dbReference type="Proteomes" id="UP000824014">
    <property type="component" value="Unassembled WGS sequence"/>
</dbReference>
<feature type="transmembrane region" description="Helical" evidence="7">
    <location>
        <begin position="180"/>
        <end position="209"/>
    </location>
</feature>
<evidence type="ECO:0000259" key="9">
    <source>
        <dbReference type="PROSITE" id="PS50929"/>
    </source>
</evidence>
<feature type="transmembrane region" description="Helical" evidence="7">
    <location>
        <begin position="90"/>
        <end position="112"/>
    </location>
</feature>
<dbReference type="FunFam" id="3.40.50.300:FF:000218">
    <property type="entry name" value="Multidrug ABC transporter ATP-binding protein"/>
    <property type="match status" value="1"/>
</dbReference>
<evidence type="ECO:0000256" key="2">
    <source>
        <dbReference type="ARBA" id="ARBA00022692"/>
    </source>
</evidence>
<reference evidence="10" key="2">
    <citation type="submission" date="2021-04" db="EMBL/GenBank/DDBJ databases">
        <authorList>
            <person name="Gilroy R."/>
        </authorList>
    </citation>
    <scope>NUCLEOTIDE SEQUENCE</scope>
    <source>
        <strain evidence="10">ChiHjej11B10-19426</strain>
    </source>
</reference>
<organism evidence="10 11">
    <name type="scientific">Candidatus Tidjanibacter faecipullorum</name>
    <dbReference type="NCBI Taxonomy" id="2838766"/>
    <lineage>
        <taxon>Bacteria</taxon>
        <taxon>Pseudomonadati</taxon>
        <taxon>Bacteroidota</taxon>
        <taxon>Bacteroidia</taxon>
        <taxon>Bacteroidales</taxon>
        <taxon>Rikenellaceae</taxon>
        <taxon>Tidjanibacter</taxon>
    </lineage>
</organism>
<feature type="transmembrane region" description="Helical" evidence="7">
    <location>
        <begin position="284"/>
        <end position="302"/>
    </location>
</feature>
<protein>
    <submittedName>
        <fullName evidence="10">ABC transporter ATP-binding protein/permease</fullName>
    </submittedName>
</protein>
<dbReference type="InterPro" id="IPR039421">
    <property type="entry name" value="Type_1_exporter"/>
</dbReference>
<comment type="subcellular location">
    <subcellularLocation>
        <location evidence="1">Cell membrane</location>
        <topology evidence="1">Multi-pass membrane protein</topology>
    </subcellularLocation>
</comment>
<dbReference type="InterPro" id="IPR017871">
    <property type="entry name" value="ABC_transporter-like_CS"/>
</dbReference>
<dbReference type="Gene3D" id="3.40.50.300">
    <property type="entry name" value="P-loop containing nucleotide triphosphate hydrolases"/>
    <property type="match status" value="1"/>
</dbReference>
<accession>A0A9D2DF08</accession>
<reference evidence="10" key="1">
    <citation type="journal article" date="2021" name="PeerJ">
        <title>Extensive microbial diversity within the chicken gut microbiome revealed by metagenomics and culture.</title>
        <authorList>
            <person name="Gilroy R."/>
            <person name="Ravi A."/>
            <person name="Getino M."/>
            <person name="Pursley I."/>
            <person name="Horton D.L."/>
            <person name="Alikhan N.F."/>
            <person name="Baker D."/>
            <person name="Gharbi K."/>
            <person name="Hall N."/>
            <person name="Watson M."/>
            <person name="Adriaenssens E.M."/>
            <person name="Foster-Nyarko E."/>
            <person name="Jarju S."/>
            <person name="Secka A."/>
            <person name="Antonio M."/>
            <person name="Oren A."/>
            <person name="Chaudhuri R.R."/>
            <person name="La Ragione R."/>
            <person name="Hildebrand F."/>
            <person name="Pallen M.J."/>
        </authorList>
    </citation>
    <scope>NUCLEOTIDE SEQUENCE</scope>
    <source>
        <strain evidence="10">ChiHjej11B10-19426</strain>
    </source>
</reference>
<dbReference type="AlphaFoldDB" id="A0A9D2DF08"/>
<dbReference type="InterPro" id="IPR011527">
    <property type="entry name" value="ABC1_TM_dom"/>
</dbReference>
<dbReference type="CDD" id="cd03251">
    <property type="entry name" value="ABCC_MsbA"/>
    <property type="match status" value="1"/>
</dbReference>
<dbReference type="InterPro" id="IPR003593">
    <property type="entry name" value="AAA+_ATPase"/>
</dbReference>
<dbReference type="GO" id="GO:0005524">
    <property type="term" value="F:ATP binding"/>
    <property type="evidence" value="ECO:0007669"/>
    <property type="project" value="UniProtKB-KW"/>
</dbReference>
<dbReference type="InterPro" id="IPR003439">
    <property type="entry name" value="ABC_transporter-like_ATP-bd"/>
</dbReference>
<gene>
    <name evidence="10" type="ORF">H9816_07240</name>
</gene>
<keyword evidence="4 10" id="KW-0067">ATP-binding</keyword>
<dbReference type="SUPFAM" id="SSF90123">
    <property type="entry name" value="ABC transporter transmembrane region"/>
    <property type="match status" value="1"/>
</dbReference>
<dbReference type="GO" id="GO:0005886">
    <property type="term" value="C:plasma membrane"/>
    <property type="evidence" value="ECO:0007669"/>
    <property type="project" value="UniProtKB-SubCell"/>
</dbReference>
<dbReference type="PROSITE" id="PS50893">
    <property type="entry name" value="ABC_TRANSPORTER_2"/>
    <property type="match status" value="1"/>
</dbReference>
<evidence type="ECO:0000313" key="11">
    <source>
        <dbReference type="Proteomes" id="UP000824014"/>
    </source>
</evidence>
<dbReference type="InterPro" id="IPR036640">
    <property type="entry name" value="ABC1_TM_sf"/>
</dbReference>
<comment type="caution">
    <text evidence="10">The sequence shown here is derived from an EMBL/GenBank/DDBJ whole genome shotgun (WGS) entry which is preliminary data.</text>
</comment>
<dbReference type="PROSITE" id="PS50929">
    <property type="entry name" value="ABC_TM1F"/>
    <property type="match status" value="1"/>
</dbReference>
<sequence>MKTYWRLLKFAAPIRRFAIPYFFCTLLYAFFNTFTFTLIMPIVNALFKKQGMLAAVTEFPRFSFSSEFLNNALGYVMYRVFGYDFTLNDVMILLACIVIGAALFSNLFRYLAQRIIENMRVYTLYRIRNQVYEHVLGMNIGFFSNERKGDIMSRIMSDVQVIQFCITNTLQVVFREPFLIIGYVVAMLMMSLQLSVFSVIYLPIVALLIGSIVKRLRRSAKEVQESFGELTAVLDESLTGMKVIKGYNAEGFFAKRFGSINRKFTDTSRRIAYRQQLASPMSEFLGITAAAGLLIFGGVLVTQSKLDGGSFLAFLGIFTQITRPMRLFTDSFATINQGIAAGERVFALLDTQTAIQNRPDAAHLDHFRESIEFRDVHFAYEEREVIRGVSFTVRKGETVALVGPSGGGKSTLSDLIPRFYDPTAGQILIDGRDIREYDLHSLRERMGIVAQDTILFNDSIENNIRLGNETASREEILQAARIANADRFIDETPNGLDTNIGDRGTKLSGGQRQRLSIARAVLKNPEILILDEATSALDTESEKLVQNALDTLLKGRTSIVIAHRLSTIRNADKILVIEQGRITEEGTHAELMALKGTYAKLIEMQHLA</sequence>
<evidence type="ECO:0000313" key="10">
    <source>
        <dbReference type="EMBL" id="HIZ15685.1"/>
    </source>
</evidence>
<name>A0A9D2DF08_9BACT</name>
<dbReference type="PROSITE" id="PS00211">
    <property type="entry name" value="ABC_TRANSPORTER_1"/>
    <property type="match status" value="1"/>
</dbReference>